<keyword evidence="4" id="KW-1185">Reference proteome</keyword>
<dbReference type="GO" id="GO:0006508">
    <property type="term" value="P:proteolysis"/>
    <property type="evidence" value="ECO:0007669"/>
    <property type="project" value="InterPro"/>
</dbReference>
<name>A0AB39ZA11_DROSZ</name>
<sequence length="184" mass="20245">MDDISAVILGDSASSSRYPVSSITVHPDYSVAKKQNDVAIIKLTKDVEFTEFVQPICLPSAEVPKSETPDSDLIVAGLEGPSYRRGEPGYKREERRIKIAFNRMDGSECNKLQSRFPVDLICSHEEKSALSALSGSALTEASGNPRKFHLVGIVSLGFGSPDKQYTGYLNVRSYLDWILKNTSK</sequence>
<comment type="similarity">
    <text evidence="2">Belongs to the peptidase S1 family. CLIP subfamily.</text>
</comment>
<protein>
    <submittedName>
        <fullName evidence="5">Clotting factor B</fullName>
    </submittedName>
</protein>
<dbReference type="Gene3D" id="2.40.10.10">
    <property type="entry name" value="Trypsin-like serine proteases"/>
    <property type="match status" value="1"/>
</dbReference>
<reference evidence="5" key="1">
    <citation type="submission" date="2025-08" db="UniProtKB">
        <authorList>
            <consortium name="RefSeq"/>
        </authorList>
    </citation>
    <scope>IDENTIFICATION</scope>
</reference>
<dbReference type="GO" id="GO:0004252">
    <property type="term" value="F:serine-type endopeptidase activity"/>
    <property type="evidence" value="ECO:0007669"/>
    <property type="project" value="InterPro"/>
</dbReference>
<dbReference type="InterPro" id="IPR009003">
    <property type="entry name" value="Peptidase_S1_PA"/>
</dbReference>
<dbReference type="AlphaFoldDB" id="A0AB39ZA11"/>
<evidence type="ECO:0000256" key="2">
    <source>
        <dbReference type="ARBA" id="ARBA00024195"/>
    </source>
</evidence>
<dbReference type="InterPro" id="IPR043504">
    <property type="entry name" value="Peptidase_S1_PA_chymotrypsin"/>
</dbReference>
<dbReference type="Pfam" id="PF00089">
    <property type="entry name" value="Trypsin"/>
    <property type="match status" value="1"/>
</dbReference>
<dbReference type="InterPro" id="IPR001254">
    <property type="entry name" value="Trypsin_dom"/>
</dbReference>
<dbReference type="PANTHER" id="PTHR24256">
    <property type="entry name" value="TRYPTASE-RELATED"/>
    <property type="match status" value="1"/>
</dbReference>
<dbReference type="InterPro" id="IPR051487">
    <property type="entry name" value="Ser/Thr_Proteases_Immune/Dev"/>
</dbReference>
<keyword evidence="1" id="KW-1015">Disulfide bond</keyword>
<dbReference type="GeneID" id="108010563"/>
<dbReference type="SUPFAM" id="SSF50494">
    <property type="entry name" value="Trypsin-like serine proteases"/>
    <property type="match status" value="1"/>
</dbReference>
<proteinExistence type="inferred from homology"/>
<dbReference type="PROSITE" id="PS50240">
    <property type="entry name" value="TRYPSIN_DOM"/>
    <property type="match status" value="1"/>
</dbReference>
<dbReference type="RefSeq" id="XP_016930930.3">
    <property type="nucleotide sequence ID" value="XM_017075441.4"/>
</dbReference>
<evidence type="ECO:0000256" key="1">
    <source>
        <dbReference type="ARBA" id="ARBA00023157"/>
    </source>
</evidence>
<evidence type="ECO:0000313" key="4">
    <source>
        <dbReference type="Proteomes" id="UP001652628"/>
    </source>
</evidence>
<dbReference type="SMART" id="SM00020">
    <property type="entry name" value="Tryp_SPc"/>
    <property type="match status" value="1"/>
</dbReference>
<feature type="domain" description="Peptidase S1" evidence="3">
    <location>
        <begin position="1"/>
        <end position="183"/>
    </location>
</feature>
<accession>A0AB39ZA11</accession>
<gene>
    <name evidence="5" type="primary">LOC108010563</name>
</gene>
<dbReference type="Proteomes" id="UP001652628">
    <property type="component" value="Chromosome 3"/>
</dbReference>
<evidence type="ECO:0000313" key="5">
    <source>
        <dbReference type="RefSeq" id="XP_016930930.3"/>
    </source>
</evidence>
<evidence type="ECO:0000259" key="3">
    <source>
        <dbReference type="PROSITE" id="PS50240"/>
    </source>
</evidence>
<organism evidence="4 5">
    <name type="scientific">Drosophila suzukii</name>
    <name type="common">Spotted-wing drosophila fruit fly</name>
    <dbReference type="NCBI Taxonomy" id="28584"/>
    <lineage>
        <taxon>Eukaryota</taxon>
        <taxon>Metazoa</taxon>
        <taxon>Ecdysozoa</taxon>
        <taxon>Arthropoda</taxon>
        <taxon>Hexapoda</taxon>
        <taxon>Insecta</taxon>
        <taxon>Pterygota</taxon>
        <taxon>Neoptera</taxon>
        <taxon>Endopterygota</taxon>
        <taxon>Diptera</taxon>
        <taxon>Brachycera</taxon>
        <taxon>Muscomorpha</taxon>
        <taxon>Ephydroidea</taxon>
        <taxon>Drosophilidae</taxon>
        <taxon>Drosophila</taxon>
        <taxon>Sophophora</taxon>
    </lineage>
</organism>